<feature type="transmembrane region" description="Helical" evidence="5">
    <location>
        <begin position="76"/>
        <end position="101"/>
    </location>
</feature>
<reference evidence="6 7" key="1">
    <citation type="submission" date="2024-01" db="EMBL/GenBank/DDBJ databases">
        <authorList>
            <person name="Allen C."/>
            <person name="Tagirdzhanova G."/>
        </authorList>
    </citation>
    <scope>NUCLEOTIDE SEQUENCE [LARGE SCALE GENOMIC DNA]</scope>
</reference>
<gene>
    <name evidence="6" type="ORF">SBRCBS47491_005258</name>
</gene>
<evidence type="ECO:0000256" key="3">
    <source>
        <dbReference type="ARBA" id="ARBA00022989"/>
    </source>
</evidence>
<dbReference type="InterPro" id="IPR007568">
    <property type="entry name" value="RTA1"/>
</dbReference>
<feature type="transmembrane region" description="Helical" evidence="5">
    <location>
        <begin position="256"/>
        <end position="274"/>
    </location>
</feature>
<feature type="transmembrane region" description="Helical" evidence="5">
    <location>
        <begin position="46"/>
        <end position="64"/>
    </location>
</feature>
<dbReference type="PANTHER" id="PTHR31465:SF27">
    <property type="entry name" value="DOMAIN PROTEIN, PUTATIVE (AFU_ORTHOLOGUE AFUA_3G01030)-RELATED"/>
    <property type="match status" value="1"/>
</dbReference>
<accession>A0ABP0BV95</accession>
<dbReference type="Proteomes" id="UP001642406">
    <property type="component" value="Unassembled WGS sequence"/>
</dbReference>
<keyword evidence="7" id="KW-1185">Reference proteome</keyword>
<keyword evidence="2 5" id="KW-0812">Transmembrane</keyword>
<feature type="transmembrane region" description="Helical" evidence="5">
    <location>
        <begin position="155"/>
        <end position="177"/>
    </location>
</feature>
<proteinExistence type="predicted"/>
<evidence type="ECO:0008006" key="8">
    <source>
        <dbReference type="Google" id="ProtNLM"/>
    </source>
</evidence>
<keyword evidence="3 5" id="KW-1133">Transmembrane helix</keyword>
<name>A0ABP0BV95_9PEZI</name>
<dbReference type="PANTHER" id="PTHR31465">
    <property type="entry name" value="PROTEIN RTA1-RELATED"/>
    <property type="match status" value="1"/>
</dbReference>
<evidence type="ECO:0000313" key="7">
    <source>
        <dbReference type="Proteomes" id="UP001642406"/>
    </source>
</evidence>
<comment type="caution">
    <text evidence="6">The sequence shown here is derived from an EMBL/GenBank/DDBJ whole genome shotgun (WGS) entry which is preliminary data.</text>
</comment>
<evidence type="ECO:0000256" key="1">
    <source>
        <dbReference type="ARBA" id="ARBA00004141"/>
    </source>
</evidence>
<protein>
    <recommendedName>
        <fullName evidence="8">RTA1 domain protein</fullName>
    </recommendedName>
</protein>
<sequence length="351" mass="39291">MPTLQMYEGKVYLWKYIPNLPLAITFASVFLVVTAGHVWKMVRTKMWFCTPFVLGGVFEVIGYINRAAAYNATGSLIPYLLQSLFLLLAPIFFAATLYMVYSRIVRAVHGEHLSLITPRWTTRIFVFLDFSFLSIQSDGGGLLAKTKTAQIGSYIIVAGLILQVLAFLGFMVCCIVFHRRFAASQSQSQPRRYIDDMAQHADGHHPHTTPATSVPWRSCLYMLYATSMAVLARNLFRIVEFVTGTNSYLQAHEWPVYSLDGGLMLIVMLVFFVWHPSTLGHGGLSAAIDNGADQRESMIELTGNETPFGSGGEAVRSASSGTRSEKESGFKLEDWFWPAKVWTLAKNSRRK</sequence>
<dbReference type="EMBL" id="CAWUHC010000044">
    <property type="protein sequence ID" value="CAK7223585.1"/>
    <property type="molecule type" value="Genomic_DNA"/>
</dbReference>
<evidence type="ECO:0000256" key="2">
    <source>
        <dbReference type="ARBA" id="ARBA00022692"/>
    </source>
</evidence>
<comment type="subcellular location">
    <subcellularLocation>
        <location evidence="1">Membrane</location>
        <topology evidence="1">Multi-pass membrane protein</topology>
    </subcellularLocation>
</comment>
<evidence type="ECO:0000256" key="5">
    <source>
        <dbReference type="SAM" id="Phobius"/>
    </source>
</evidence>
<organism evidence="6 7">
    <name type="scientific">Sporothrix bragantina</name>
    <dbReference type="NCBI Taxonomy" id="671064"/>
    <lineage>
        <taxon>Eukaryota</taxon>
        <taxon>Fungi</taxon>
        <taxon>Dikarya</taxon>
        <taxon>Ascomycota</taxon>
        <taxon>Pezizomycotina</taxon>
        <taxon>Sordariomycetes</taxon>
        <taxon>Sordariomycetidae</taxon>
        <taxon>Ophiostomatales</taxon>
        <taxon>Ophiostomataceae</taxon>
        <taxon>Sporothrix</taxon>
    </lineage>
</organism>
<evidence type="ECO:0000256" key="4">
    <source>
        <dbReference type="ARBA" id="ARBA00023136"/>
    </source>
</evidence>
<dbReference type="Pfam" id="PF04479">
    <property type="entry name" value="RTA1"/>
    <property type="match status" value="1"/>
</dbReference>
<evidence type="ECO:0000313" key="6">
    <source>
        <dbReference type="EMBL" id="CAK7223585.1"/>
    </source>
</evidence>
<keyword evidence="4 5" id="KW-0472">Membrane</keyword>
<feature type="transmembrane region" description="Helical" evidence="5">
    <location>
        <begin position="20"/>
        <end position="39"/>
    </location>
</feature>
<feature type="transmembrane region" description="Helical" evidence="5">
    <location>
        <begin position="113"/>
        <end position="135"/>
    </location>
</feature>